<dbReference type="Gene3D" id="3.40.50.300">
    <property type="entry name" value="P-loop containing nucleotide triphosphate hydrolases"/>
    <property type="match status" value="1"/>
</dbReference>
<feature type="domain" description="Nucleoside transporter/FeoB GTPase Gate" evidence="3">
    <location>
        <begin position="261"/>
        <end position="355"/>
    </location>
</feature>
<accession>A0ABV8BAW9</accession>
<comment type="caution">
    <text evidence="4">The sequence shown here is derived from an EMBL/GenBank/DDBJ whole genome shotgun (WGS) entry which is preliminary data.</text>
</comment>
<dbReference type="EMBL" id="JBHRZT010000072">
    <property type="protein sequence ID" value="MFC3886287.1"/>
    <property type="molecule type" value="Genomic_DNA"/>
</dbReference>
<dbReference type="InterPro" id="IPR027417">
    <property type="entry name" value="P-loop_NTPase"/>
</dbReference>
<dbReference type="PANTHER" id="PTHR43185">
    <property type="entry name" value="FERROUS IRON TRANSPORT PROTEIN B"/>
    <property type="match status" value="1"/>
</dbReference>
<feature type="transmembrane region" description="Helical" evidence="1">
    <location>
        <begin position="192"/>
        <end position="216"/>
    </location>
</feature>
<keyword evidence="1" id="KW-0812">Transmembrane</keyword>
<feature type="domain" description="Nucleoside transporter/FeoB GTPase Gate" evidence="3">
    <location>
        <begin position="420"/>
        <end position="521"/>
    </location>
</feature>
<dbReference type="PANTHER" id="PTHR43185:SF1">
    <property type="entry name" value="FE(2+) TRANSPORTER FEOB"/>
    <property type="match status" value="1"/>
</dbReference>
<keyword evidence="5" id="KW-1185">Reference proteome</keyword>
<feature type="transmembrane region" description="Helical" evidence="1">
    <location>
        <begin position="495"/>
        <end position="516"/>
    </location>
</feature>
<dbReference type="InterPro" id="IPR011642">
    <property type="entry name" value="Gate_dom"/>
</dbReference>
<name>A0ABV8BAW9_9BACI</name>
<dbReference type="SUPFAM" id="SSF52540">
    <property type="entry name" value="P-loop containing nucleoside triphosphate hydrolases"/>
    <property type="match status" value="1"/>
</dbReference>
<feature type="transmembrane region" description="Helical" evidence="1">
    <location>
        <begin position="425"/>
        <end position="450"/>
    </location>
</feature>
<feature type="transmembrane region" description="Helical" evidence="1">
    <location>
        <begin position="528"/>
        <end position="549"/>
    </location>
</feature>
<evidence type="ECO:0000313" key="5">
    <source>
        <dbReference type="Proteomes" id="UP001595752"/>
    </source>
</evidence>
<feature type="transmembrane region" description="Helical" evidence="1">
    <location>
        <begin position="333"/>
        <end position="354"/>
    </location>
</feature>
<proteinExistence type="predicted"/>
<gene>
    <name evidence="4" type="ORF">ACFOU2_23480</name>
</gene>
<dbReference type="Pfam" id="PF01926">
    <property type="entry name" value="MMR_HSR1"/>
    <property type="match status" value="1"/>
</dbReference>
<dbReference type="Pfam" id="PF07670">
    <property type="entry name" value="Gate"/>
    <property type="match status" value="2"/>
</dbReference>
<dbReference type="InterPro" id="IPR050860">
    <property type="entry name" value="FeoB_GTPase"/>
</dbReference>
<feature type="domain" description="G" evidence="2">
    <location>
        <begin position="12"/>
        <end position="115"/>
    </location>
</feature>
<organism evidence="4 5">
    <name type="scientific">Bacillus songklensis</name>
    <dbReference type="NCBI Taxonomy" id="1069116"/>
    <lineage>
        <taxon>Bacteria</taxon>
        <taxon>Bacillati</taxon>
        <taxon>Bacillota</taxon>
        <taxon>Bacilli</taxon>
        <taxon>Bacillales</taxon>
        <taxon>Bacillaceae</taxon>
        <taxon>Bacillus</taxon>
    </lineage>
</organism>
<keyword evidence="1" id="KW-0472">Membrane</keyword>
<evidence type="ECO:0000313" key="4">
    <source>
        <dbReference type="EMBL" id="MFC3886287.1"/>
    </source>
</evidence>
<dbReference type="Proteomes" id="UP001595752">
    <property type="component" value="Unassembled WGS sequence"/>
</dbReference>
<dbReference type="InterPro" id="IPR006073">
    <property type="entry name" value="GTP-bd"/>
</dbReference>
<evidence type="ECO:0000259" key="3">
    <source>
        <dbReference type="Pfam" id="PF07670"/>
    </source>
</evidence>
<evidence type="ECO:0000259" key="2">
    <source>
        <dbReference type="Pfam" id="PF01926"/>
    </source>
</evidence>
<evidence type="ECO:0000256" key="1">
    <source>
        <dbReference type="SAM" id="Phobius"/>
    </source>
</evidence>
<reference evidence="5" key="1">
    <citation type="journal article" date="2019" name="Int. J. Syst. Evol. Microbiol.">
        <title>The Global Catalogue of Microorganisms (GCM) 10K type strain sequencing project: providing services to taxonomists for standard genome sequencing and annotation.</title>
        <authorList>
            <consortium name="The Broad Institute Genomics Platform"/>
            <consortium name="The Broad Institute Genome Sequencing Center for Infectious Disease"/>
            <person name="Wu L."/>
            <person name="Ma J."/>
        </authorList>
    </citation>
    <scope>NUCLEOTIDE SEQUENCE [LARGE SCALE GENOMIC DNA]</scope>
    <source>
        <strain evidence="5">CCUG 61889</strain>
    </source>
</reference>
<dbReference type="RefSeq" id="WP_377918656.1">
    <property type="nucleotide sequence ID" value="NZ_JBHRZT010000072.1"/>
</dbReference>
<sequence>MLVQAETTSRSLLLGFESSGKSTLFSRLSGEDVGEETNVKGSTYSIRLNHVNGQILVDSPGLNFSESITNQMTLNEVEKSTNIIVVVRGTHLQEELAKLYPLIQNKQRRVMIVATHADKMTKKSKQLLSQAIITHKLPLFIVDTRNLSAAIIQQIMELLNGQKNLSYEKIQYLLEVDLEKVEPKELIFDYPLVGPVVAIISLISMFLLPVITAYFISAYTQPLFDRWFIKPLTSLFSQRHPFIEEIFVGDFGVLSLGVYSFIWAFPVVFLIGCSTALADETGLKDRIIDVLDPYLRKIGLNGRDLVPIISGFGCNVVAVFQSRSCSLCTRKQCVSFISFGSACSYQIGATLSIFNSANNTWMFFPYILVLFLGGVLHSRIWHKNNSASSSVVSLRRSFLQKPTIKGFSFKLRSNLKQFFTQAMPIFILICFIASILHFIGAIEYFSYLFLPLLDRLQLPAEAALGLAFSIIRKDGILVFNEGNGTLFTQLSDAQLFMLVFLASTMTSCLVTMLTIWKEFGLKSAAKFVYQQFLTSIVCTFGILEVTYTISEFF</sequence>
<feature type="transmembrane region" description="Helical" evidence="1">
    <location>
        <begin position="360"/>
        <end position="380"/>
    </location>
</feature>
<protein>
    <submittedName>
        <fullName evidence="4">Nucleoside recognition domain-containing protein</fullName>
    </submittedName>
</protein>
<feature type="transmembrane region" description="Helical" evidence="1">
    <location>
        <begin position="256"/>
        <end position="278"/>
    </location>
</feature>
<keyword evidence="1" id="KW-1133">Transmembrane helix</keyword>